<accession>A0AA96GEL6</accession>
<keyword evidence="8" id="KW-1185">Reference proteome</keyword>
<feature type="transmembrane region" description="Helical" evidence="5">
    <location>
        <begin position="190"/>
        <end position="213"/>
    </location>
</feature>
<evidence type="ECO:0000256" key="5">
    <source>
        <dbReference type="SAM" id="Phobius"/>
    </source>
</evidence>
<dbReference type="Pfam" id="PF01699">
    <property type="entry name" value="Na_Ca_ex"/>
    <property type="match status" value="2"/>
</dbReference>
<dbReference type="GO" id="GO:0005886">
    <property type="term" value="C:plasma membrane"/>
    <property type="evidence" value="ECO:0007669"/>
    <property type="project" value="TreeGrafter"/>
</dbReference>
<feature type="transmembrane region" description="Helical" evidence="5">
    <location>
        <begin position="72"/>
        <end position="96"/>
    </location>
</feature>
<evidence type="ECO:0000256" key="1">
    <source>
        <dbReference type="ARBA" id="ARBA00004141"/>
    </source>
</evidence>
<dbReference type="GO" id="GO:0005262">
    <property type="term" value="F:calcium channel activity"/>
    <property type="evidence" value="ECO:0007669"/>
    <property type="project" value="TreeGrafter"/>
</dbReference>
<dbReference type="KEGG" id="nall:PP769_08280"/>
<feature type="transmembrane region" description="Helical" evidence="5">
    <location>
        <begin position="289"/>
        <end position="307"/>
    </location>
</feature>
<dbReference type="Proteomes" id="UP001302719">
    <property type="component" value="Chromosome"/>
</dbReference>
<keyword evidence="2 5" id="KW-0812">Transmembrane</keyword>
<comment type="subcellular location">
    <subcellularLocation>
        <location evidence="1">Membrane</location>
        <topology evidence="1">Multi-pass membrane protein</topology>
    </subcellularLocation>
</comment>
<organism evidence="7 8">
    <name type="scientific">Candidatus Nitrospira allomarina</name>
    <dbReference type="NCBI Taxonomy" id="3020900"/>
    <lineage>
        <taxon>Bacteria</taxon>
        <taxon>Pseudomonadati</taxon>
        <taxon>Nitrospirota</taxon>
        <taxon>Nitrospiria</taxon>
        <taxon>Nitrospirales</taxon>
        <taxon>Nitrospiraceae</taxon>
        <taxon>Nitrospira</taxon>
    </lineage>
</organism>
<dbReference type="GO" id="GO:0006874">
    <property type="term" value="P:intracellular calcium ion homeostasis"/>
    <property type="evidence" value="ECO:0007669"/>
    <property type="project" value="TreeGrafter"/>
</dbReference>
<dbReference type="Gene3D" id="1.20.1420.30">
    <property type="entry name" value="NCX, central ion-binding region"/>
    <property type="match status" value="1"/>
</dbReference>
<feature type="transmembrane region" description="Helical" evidence="5">
    <location>
        <begin position="314"/>
        <end position="333"/>
    </location>
</feature>
<dbReference type="PANTHER" id="PTHR10846:SF8">
    <property type="entry name" value="INNER MEMBRANE PROTEIN YRBG"/>
    <property type="match status" value="1"/>
</dbReference>
<dbReference type="GO" id="GO:0008273">
    <property type="term" value="F:calcium, potassium:sodium antiporter activity"/>
    <property type="evidence" value="ECO:0007669"/>
    <property type="project" value="TreeGrafter"/>
</dbReference>
<dbReference type="InterPro" id="IPR004481">
    <property type="entry name" value="K/Na/Ca-exchanger"/>
</dbReference>
<keyword evidence="3 5" id="KW-1133">Transmembrane helix</keyword>
<evidence type="ECO:0000259" key="6">
    <source>
        <dbReference type="Pfam" id="PF01699"/>
    </source>
</evidence>
<feature type="domain" description="Sodium/calcium exchanger membrane region" evidence="6">
    <location>
        <begin position="195"/>
        <end position="331"/>
    </location>
</feature>
<dbReference type="PANTHER" id="PTHR10846">
    <property type="entry name" value="SODIUM/POTASSIUM/CALCIUM EXCHANGER"/>
    <property type="match status" value="1"/>
</dbReference>
<dbReference type="RefSeq" id="WP_312646566.1">
    <property type="nucleotide sequence ID" value="NZ_CP116967.1"/>
</dbReference>
<keyword evidence="4 5" id="KW-0472">Membrane</keyword>
<gene>
    <name evidence="7" type="ORF">PP769_08280</name>
</gene>
<sequence>MDILILFASLVVILLGAEAFTNSLEHFGERLGISEGVTGSVFAAVGTALPETMVPIFAILLSSGSETLRHEVGVGAILGAPLMLSTLAFFLLGFFAARKRGWHGTLNPEPIGFARDLLWFNWAFCLGVIAVFVPQEWGWARPAIAGALVILYVVYLYQTIRSSANLVDDGHGTEADHPLYMTIAGLPDNLMVILFQVGCGLGLIVLGAKGFVYGIEQLAPRWGVSALALSLLIIPIATELPEKVNSIIWIRRNRDTLAVGNITGAMVFQGSLLPALGIMLTAWVPQHEILMGMAMTLVAACYLTWVLRRGVLKPIHLVMNGLCYVVFVVSVLFW</sequence>
<feature type="transmembrane region" description="Helical" evidence="5">
    <location>
        <begin position="139"/>
        <end position="157"/>
    </location>
</feature>
<evidence type="ECO:0000256" key="3">
    <source>
        <dbReference type="ARBA" id="ARBA00022989"/>
    </source>
</evidence>
<proteinExistence type="predicted"/>
<reference evidence="7 8" key="1">
    <citation type="submission" date="2023-01" db="EMBL/GenBank/DDBJ databases">
        <title>Cultivation and genomic characterization of new, ubiquitous marine nitrite-oxidizing bacteria from the Nitrospirales.</title>
        <authorList>
            <person name="Mueller A.J."/>
            <person name="Daebeler A."/>
            <person name="Herbold C.W."/>
            <person name="Kirkegaard R.H."/>
            <person name="Daims H."/>
        </authorList>
    </citation>
    <scope>NUCLEOTIDE SEQUENCE [LARGE SCALE GENOMIC DNA]</scope>
    <source>
        <strain evidence="7 8">VA</strain>
    </source>
</reference>
<feature type="domain" description="Sodium/calcium exchanger membrane region" evidence="6">
    <location>
        <begin position="3"/>
        <end position="157"/>
    </location>
</feature>
<dbReference type="AlphaFoldDB" id="A0AA96GEL6"/>
<feature type="transmembrane region" description="Helical" evidence="5">
    <location>
        <begin position="258"/>
        <end position="283"/>
    </location>
</feature>
<evidence type="ECO:0000256" key="4">
    <source>
        <dbReference type="ARBA" id="ARBA00023136"/>
    </source>
</evidence>
<dbReference type="InterPro" id="IPR044880">
    <property type="entry name" value="NCX_ion-bd_dom_sf"/>
</dbReference>
<dbReference type="InterPro" id="IPR004837">
    <property type="entry name" value="NaCa_Exmemb"/>
</dbReference>
<name>A0AA96GEL6_9BACT</name>
<evidence type="ECO:0000313" key="7">
    <source>
        <dbReference type="EMBL" id="WNM59737.1"/>
    </source>
</evidence>
<evidence type="ECO:0000313" key="8">
    <source>
        <dbReference type="Proteomes" id="UP001302719"/>
    </source>
</evidence>
<dbReference type="EMBL" id="CP116967">
    <property type="protein sequence ID" value="WNM59737.1"/>
    <property type="molecule type" value="Genomic_DNA"/>
</dbReference>
<feature type="transmembrane region" description="Helical" evidence="5">
    <location>
        <begin position="117"/>
        <end position="133"/>
    </location>
</feature>
<evidence type="ECO:0000256" key="2">
    <source>
        <dbReference type="ARBA" id="ARBA00022692"/>
    </source>
</evidence>
<protein>
    <submittedName>
        <fullName evidence="7">Sodium:calcium antiporter</fullName>
    </submittedName>
</protein>